<reference evidence="6 7" key="1">
    <citation type="submission" date="2019-12" db="EMBL/GenBank/DDBJ databases">
        <title>Neisseriaceae gen. nov. sp. Genome sequencing and assembly.</title>
        <authorList>
            <person name="Liu Z."/>
            <person name="Li A."/>
        </authorList>
    </citation>
    <scope>NUCLEOTIDE SEQUENCE [LARGE SCALE GENOMIC DNA]</scope>
    <source>
        <strain evidence="6 7">B2N2-7</strain>
    </source>
</reference>
<dbReference type="GO" id="GO:0000976">
    <property type="term" value="F:transcription cis-regulatory region binding"/>
    <property type="evidence" value="ECO:0007669"/>
    <property type="project" value="TreeGrafter"/>
</dbReference>
<sequence length="213" mass="23571">MTETQAVRWQRRKEVRPGEILDAALALFVEKGYSATKIDDIARTAGVTKGTPYLYFPSKADILKAVVREKLLERVADMENLSRAHPGTPAALIRLLLLKWWDEVGATPLSGLCKLMVAEAANFPELARFYHDEVIIRSRAIALRLVQQGMDSGEFAQGDAEAAVDALLAPLLMTMIWRHSFACIPGCETYRGDPKLRLQAAIELVLAGLARPE</sequence>
<dbReference type="RefSeq" id="WP_124734650.1">
    <property type="nucleotide sequence ID" value="NZ_WSSB01000001.1"/>
</dbReference>
<dbReference type="SUPFAM" id="SSF48498">
    <property type="entry name" value="Tetracyclin repressor-like, C-terminal domain"/>
    <property type="match status" value="1"/>
</dbReference>
<dbReference type="InterPro" id="IPR050109">
    <property type="entry name" value="HTH-type_TetR-like_transc_reg"/>
</dbReference>
<evidence type="ECO:0000259" key="5">
    <source>
        <dbReference type="PROSITE" id="PS50977"/>
    </source>
</evidence>
<dbReference type="PANTHER" id="PTHR30055">
    <property type="entry name" value="HTH-TYPE TRANSCRIPTIONAL REGULATOR RUTR"/>
    <property type="match status" value="1"/>
</dbReference>
<keyword evidence="2 4" id="KW-0238">DNA-binding</keyword>
<dbReference type="Gene3D" id="1.10.357.10">
    <property type="entry name" value="Tetracycline Repressor, domain 2"/>
    <property type="match status" value="1"/>
</dbReference>
<dbReference type="EMBL" id="WSSB01000001">
    <property type="protein sequence ID" value="MXR35394.1"/>
    <property type="molecule type" value="Genomic_DNA"/>
</dbReference>
<evidence type="ECO:0000256" key="4">
    <source>
        <dbReference type="PROSITE-ProRule" id="PRU00335"/>
    </source>
</evidence>
<feature type="DNA-binding region" description="H-T-H motif" evidence="4">
    <location>
        <begin position="37"/>
        <end position="56"/>
    </location>
</feature>
<evidence type="ECO:0000313" key="6">
    <source>
        <dbReference type="EMBL" id="MXR35394.1"/>
    </source>
</evidence>
<keyword evidence="1" id="KW-0805">Transcription regulation</keyword>
<dbReference type="GO" id="GO:0003700">
    <property type="term" value="F:DNA-binding transcription factor activity"/>
    <property type="evidence" value="ECO:0007669"/>
    <property type="project" value="TreeGrafter"/>
</dbReference>
<dbReference type="Pfam" id="PF16859">
    <property type="entry name" value="TetR_C_11"/>
    <property type="match status" value="1"/>
</dbReference>
<dbReference type="InterPro" id="IPR011075">
    <property type="entry name" value="TetR_C"/>
</dbReference>
<dbReference type="InterPro" id="IPR036271">
    <property type="entry name" value="Tet_transcr_reg_TetR-rel_C_sf"/>
</dbReference>
<proteinExistence type="predicted"/>
<organism evidence="6 7">
    <name type="scientific">Craterilacuibacter sinensis</name>
    <dbReference type="NCBI Taxonomy" id="2686017"/>
    <lineage>
        <taxon>Bacteria</taxon>
        <taxon>Pseudomonadati</taxon>
        <taxon>Pseudomonadota</taxon>
        <taxon>Betaproteobacteria</taxon>
        <taxon>Neisseriales</taxon>
        <taxon>Neisseriaceae</taxon>
        <taxon>Craterilacuibacter</taxon>
    </lineage>
</organism>
<protein>
    <submittedName>
        <fullName evidence="6">TetR family transcriptional regulator</fullName>
    </submittedName>
</protein>
<dbReference type="InterPro" id="IPR001647">
    <property type="entry name" value="HTH_TetR"/>
</dbReference>
<dbReference type="InterPro" id="IPR009057">
    <property type="entry name" value="Homeodomain-like_sf"/>
</dbReference>
<name>A0A845BJF0_9NEIS</name>
<evidence type="ECO:0000313" key="7">
    <source>
        <dbReference type="Proteomes" id="UP000467214"/>
    </source>
</evidence>
<dbReference type="SUPFAM" id="SSF46689">
    <property type="entry name" value="Homeodomain-like"/>
    <property type="match status" value="1"/>
</dbReference>
<keyword evidence="3" id="KW-0804">Transcription</keyword>
<comment type="caution">
    <text evidence="6">The sequence shown here is derived from an EMBL/GenBank/DDBJ whole genome shotgun (WGS) entry which is preliminary data.</text>
</comment>
<accession>A0A845BJF0</accession>
<dbReference type="AlphaFoldDB" id="A0A845BJF0"/>
<gene>
    <name evidence="6" type="ORF">GQF02_00070</name>
</gene>
<evidence type="ECO:0000256" key="1">
    <source>
        <dbReference type="ARBA" id="ARBA00023015"/>
    </source>
</evidence>
<feature type="domain" description="HTH tetR-type" evidence="5">
    <location>
        <begin position="14"/>
        <end position="74"/>
    </location>
</feature>
<dbReference type="PRINTS" id="PR00455">
    <property type="entry name" value="HTHTETR"/>
</dbReference>
<dbReference type="PROSITE" id="PS50977">
    <property type="entry name" value="HTH_TETR_2"/>
    <property type="match status" value="1"/>
</dbReference>
<keyword evidence="7" id="KW-1185">Reference proteome</keyword>
<dbReference type="Proteomes" id="UP000467214">
    <property type="component" value="Unassembled WGS sequence"/>
</dbReference>
<dbReference type="Pfam" id="PF00440">
    <property type="entry name" value="TetR_N"/>
    <property type="match status" value="1"/>
</dbReference>
<evidence type="ECO:0000256" key="3">
    <source>
        <dbReference type="ARBA" id="ARBA00023163"/>
    </source>
</evidence>
<dbReference type="PANTHER" id="PTHR30055:SF234">
    <property type="entry name" value="HTH-TYPE TRANSCRIPTIONAL REGULATOR BETI"/>
    <property type="match status" value="1"/>
</dbReference>
<evidence type="ECO:0000256" key="2">
    <source>
        <dbReference type="ARBA" id="ARBA00023125"/>
    </source>
</evidence>